<dbReference type="PANTHER" id="PTHR12141:SF5">
    <property type="entry name" value="ARFAPTIN"/>
    <property type="match status" value="1"/>
</dbReference>
<keyword evidence="3" id="KW-1185">Reference proteome</keyword>
<dbReference type="InterPro" id="IPR030798">
    <property type="entry name" value="Arfaptin_fam"/>
</dbReference>
<evidence type="ECO:0000259" key="1">
    <source>
        <dbReference type="PROSITE" id="PS50870"/>
    </source>
</evidence>
<dbReference type="Gene3D" id="1.20.1270.60">
    <property type="entry name" value="Arfaptin homology (AH) domain/BAR domain"/>
    <property type="match status" value="1"/>
</dbReference>
<gene>
    <name evidence="2" type="ORF">EVEC_LOCUS10405</name>
</gene>
<dbReference type="PANTHER" id="PTHR12141">
    <property type="entry name" value="ARFAPTIN-RELATED"/>
    <property type="match status" value="1"/>
</dbReference>
<dbReference type="SMART" id="SM01015">
    <property type="entry name" value="Arfaptin"/>
    <property type="match status" value="1"/>
</dbReference>
<evidence type="ECO:0000313" key="4">
    <source>
        <dbReference type="WBParaSite" id="EVEC_0001108001-mRNA-1"/>
    </source>
</evidence>
<dbReference type="PROSITE" id="PS50870">
    <property type="entry name" value="AH"/>
    <property type="match status" value="1"/>
</dbReference>
<dbReference type="AlphaFoldDB" id="A0A0N4VJQ9"/>
<evidence type="ECO:0000313" key="2">
    <source>
        <dbReference type="EMBL" id="VDD95654.1"/>
    </source>
</evidence>
<sequence>MFCAILRADLAQVAAKIDSLKKWTVSTYKNAKQSICENLGKAERTVDKDLEDQIESLKNLHRRYNQVLTMAESFFNCLHLLHETQKSLAESLYQLSLKETMLTKECTGSSECHRSMAHNGELLEKSLTFFLSSMQTLCQKTFEDTMTTIHNHDQARLEYDVYLHEYNTIRLQPNAPSEAVAAAEENCNIRKQHYEQLKADVKVKINLLEENRLKVMRKQLLLFQNALLAYFSGNAKDLQCKLDELDMQNLNRGECVAPSFLEH</sequence>
<dbReference type="FunFam" id="1.20.1270.60:FF:000085">
    <property type="entry name" value="Predicted protein"/>
    <property type="match status" value="1"/>
</dbReference>
<evidence type="ECO:0000313" key="3">
    <source>
        <dbReference type="Proteomes" id="UP000274131"/>
    </source>
</evidence>
<dbReference type="OrthoDB" id="9994780at2759"/>
<protein>
    <submittedName>
        <fullName evidence="4">AH domain-containing protein</fullName>
    </submittedName>
</protein>
<dbReference type="GO" id="GO:0032588">
    <property type="term" value="C:trans-Golgi network membrane"/>
    <property type="evidence" value="ECO:0007669"/>
    <property type="project" value="TreeGrafter"/>
</dbReference>
<dbReference type="GO" id="GO:0006886">
    <property type="term" value="P:intracellular protein transport"/>
    <property type="evidence" value="ECO:0007669"/>
    <property type="project" value="TreeGrafter"/>
</dbReference>
<reference evidence="2 3" key="2">
    <citation type="submission" date="2018-10" db="EMBL/GenBank/DDBJ databases">
        <authorList>
            <consortium name="Pathogen Informatics"/>
        </authorList>
    </citation>
    <scope>NUCLEOTIDE SEQUENCE [LARGE SCALE GENOMIC DNA]</scope>
</reference>
<dbReference type="InterPro" id="IPR010504">
    <property type="entry name" value="AH_dom"/>
</dbReference>
<organism evidence="4">
    <name type="scientific">Enterobius vermicularis</name>
    <name type="common">Human pinworm</name>
    <dbReference type="NCBI Taxonomy" id="51028"/>
    <lineage>
        <taxon>Eukaryota</taxon>
        <taxon>Metazoa</taxon>
        <taxon>Ecdysozoa</taxon>
        <taxon>Nematoda</taxon>
        <taxon>Chromadorea</taxon>
        <taxon>Rhabditida</taxon>
        <taxon>Spirurina</taxon>
        <taxon>Oxyuridomorpha</taxon>
        <taxon>Oxyuroidea</taxon>
        <taxon>Oxyuridae</taxon>
        <taxon>Enterobius</taxon>
    </lineage>
</organism>
<dbReference type="SUPFAM" id="SSF103657">
    <property type="entry name" value="BAR/IMD domain-like"/>
    <property type="match status" value="1"/>
</dbReference>
<dbReference type="InterPro" id="IPR027267">
    <property type="entry name" value="AH/BAR_dom_sf"/>
</dbReference>
<dbReference type="GO" id="GO:0019904">
    <property type="term" value="F:protein domain specific binding"/>
    <property type="evidence" value="ECO:0007669"/>
    <property type="project" value="InterPro"/>
</dbReference>
<name>A0A0N4VJQ9_ENTVE</name>
<reference evidence="4" key="1">
    <citation type="submission" date="2017-02" db="UniProtKB">
        <authorList>
            <consortium name="WormBaseParasite"/>
        </authorList>
    </citation>
    <scope>IDENTIFICATION</scope>
</reference>
<dbReference type="Proteomes" id="UP000274131">
    <property type="component" value="Unassembled WGS sequence"/>
</dbReference>
<dbReference type="Pfam" id="PF06456">
    <property type="entry name" value="Arfaptin"/>
    <property type="match status" value="1"/>
</dbReference>
<dbReference type="WBParaSite" id="EVEC_0001108001-mRNA-1">
    <property type="protein sequence ID" value="EVEC_0001108001-mRNA-1"/>
    <property type="gene ID" value="EVEC_0001108001"/>
</dbReference>
<dbReference type="EMBL" id="UXUI01010816">
    <property type="protein sequence ID" value="VDD95654.1"/>
    <property type="molecule type" value="Genomic_DNA"/>
</dbReference>
<dbReference type="GO" id="GO:0005543">
    <property type="term" value="F:phospholipid binding"/>
    <property type="evidence" value="ECO:0007669"/>
    <property type="project" value="TreeGrafter"/>
</dbReference>
<accession>A0A0N4VJQ9</accession>
<proteinExistence type="predicted"/>
<dbReference type="GO" id="GO:0034315">
    <property type="term" value="P:regulation of Arp2/3 complex-mediated actin nucleation"/>
    <property type="evidence" value="ECO:0007669"/>
    <property type="project" value="TreeGrafter"/>
</dbReference>
<dbReference type="STRING" id="51028.A0A0N4VJQ9"/>
<feature type="domain" description="AH" evidence="1">
    <location>
        <begin position="45"/>
        <end position="243"/>
    </location>
</feature>